<dbReference type="AlphaFoldDB" id="A0A918INP1"/>
<keyword evidence="2" id="KW-1185">Reference proteome</keyword>
<reference evidence="1" key="1">
    <citation type="journal article" date="2014" name="Int. J. Syst. Evol. Microbiol.">
        <title>Complete genome sequence of Corynebacterium casei LMG S-19264T (=DSM 44701T), isolated from a smear-ripened cheese.</title>
        <authorList>
            <consortium name="US DOE Joint Genome Institute (JGI-PGF)"/>
            <person name="Walter F."/>
            <person name="Albersmeier A."/>
            <person name="Kalinowski J."/>
            <person name="Ruckert C."/>
        </authorList>
    </citation>
    <scope>NUCLEOTIDE SEQUENCE</scope>
    <source>
        <strain evidence="1">KCTC 23714</strain>
    </source>
</reference>
<proteinExistence type="predicted"/>
<accession>A0A918INP1</accession>
<protein>
    <submittedName>
        <fullName evidence="1">Uncharacterized protein</fullName>
    </submittedName>
</protein>
<dbReference type="InterPro" id="IPR021791">
    <property type="entry name" value="Phage_TAC_11"/>
</dbReference>
<sequence length="181" mass="19887">MELIREFAGRERKFALRFGEILDLEQACGDGKDPAPIGVIFQRLSMSRFAARDVYHTIRLGLIGGGMDALRAKSLIDDRLSAGAGFMGMADLALDLLMHVMAGIEGSETAAPERQEPRPLRLSDVAMICQTLGMTPSDLRQTRYADFVNMVRGFNAAGKTQVAPMSEDEFAEILAKYEPET</sequence>
<dbReference type="Proteomes" id="UP000628984">
    <property type="component" value="Unassembled WGS sequence"/>
</dbReference>
<comment type="caution">
    <text evidence="1">The sequence shown here is derived from an EMBL/GenBank/DDBJ whole genome shotgun (WGS) entry which is preliminary data.</text>
</comment>
<dbReference type="Pfam" id="PF11836">
    <property type="entry name" value="Phage_TAC_11"/>
    <property type="match status" value="1"/>
</dbReference>
<evidence type="ECO:0000313" key="2">
    <source>
        <dbReference type="Proteomes" id="UP000628984"/>
    </source>
</evidence>
<organism evidence="1 2">
    <name type="scientific">Gemmobacter lanyuensis</name>
    <dbReference type="NCBI Taxonomy" id="1054497"/>
    <lineage>
        <taxon>Bacteria</taxon>
        <taxon>Pseudomonadati</taxon>
        <taxon>Pseudomonadota</taxon>
        <taxon>Alphaproteobacteria</taxon>
        <taxon>Rhodobacterales</taxon>
        <taxon>Paracoccaceae</taxon>
        <taxon>Gemmobacter</taxon>
    </lineage>
</organism>
<dbReference type="RefSeq" id="WP_189632607.1">
    <property type="nucleotide sequence ID" value="NZ_BMYQ01000001.1"/>
</dbReference>
<evidence type="ECO:0000313" key="1">
    <source>
        <dbReference type="EMBL" id="GGW23973.1"/>
    </source>
</evidence>
<gene>
    <name evidence="1" type="ORF">GCM10011452_09180</name>
</gene>
<reference evidence="1" key="2">
    <citation type="submission" date="2020-09" db="EMBL/GenBank/DDBJ databases">
        <authorList>
            <person name="Sun Q."/>
            <person name="Kim S."/>
        </authorList>
    </citation>
    <scope>NUCLEOTIDE SEQUENCE</scope>
    <source>
        <strain evidence="1">KCTC 23714</strain>
    </source>
</reference>
<name>A0A918INP1_9RHOB</name>
<dbReference type="EMBL" id="BMYQ01000001">
    <property type="protein sequence ID" value="GGW23973.1"/>
    <property type="molecule type" value="Genomic_DNA"/>
</dbReference>